<evidence type="ECO:0000256" key="3">
    <source>
        <dbReference type="ARBA" id="ARBA00023163"/>
    </source>
</evidence>
<evidence type="ECO:0000256" key="4">
    <source>
        <dbReference type="ARBA" id="ARBA00023242"/>
    </source>
</evidence>
<evidence type="ECO:0000256" key="5">
    <source>
        <dbReference type="SAM" id="Coils"/>
    </source>
</evidence>
<reference evidence="9" key="2">
    <citation type="submission" date="2025-08" db="UniProtKB">
        <authorList>
            <consortium name="RefSeq"/>
        </authorList>
    </citation>
    <scope>IDENTIFICATION</scope>
    <source>
        <tissue evidence="9">Whole plant</tissue>
    </source>
</reference>
<dbReference type="SUPFAM" id="SSF47459">
    <property type="entry name" value="HLH, helix-loop-helix DNA-binding domain"/>
    <property type="match status" value="1"/>
</dbReference>
<reference evidence="8" key="1">
    <citation type="journal article" date="2016" name="Nat. Genet.">
        <title>The genome sequences of Arachis duranensis and Arachis ipaensis, the diploid ancestors of cultivated peanut.</title>
        <authorList>
            <person name="Bertioli D.J."/>
            <person name="Cannon S.B."/>
            <person name="Froenicke L."/>
            <person name="Huang G."/>
            <person name="Farmer A.D."/>
            <person name="Cannon E.K."/>
            <person name="Liu X."/>
            <person name="Gao D."/>
            <person name="Clevenger J."/>
            <person name="Dash S."/>
            <person name="Ren L."/>
            <person name="Moretzsohn M.C."/>
            <person name="Shirasawa K."/>
            <person name="Huang W."/>
            <person name="Vidigal B."/>
            <person name="Abernathy B."/>
            <person name="Chu Y."/>
            <person name="Niederhuth C.E."/>
            <person name="Umale P."/>
            <person name="Araujo A.C."/>
            <person name="Kozik A."/>
            <person name="Kim K.D."/>
            <person name="Burow M.D."/>
            <person name="Varshney R.K."/>
            <person name="Wang X."/>
            <person name="Zhang X."/>
            <person name="Barkley N."/>
            <person name="Guimaraes P.M."/>
            <person name="Isobe S."/>
            <person name="Guo B."/>
            <person name="Liao B."/>
            <person name="Stalker H.T."/>
            <person name="Schmitz R.J."/>
            <person name="Scheffler B.E."/>
            <person name="Leal-Bertioli S.C."/>
            <person name="Xun X."/>
            <person name="Jackson S.A."/>
            <person name="Michelmore R."/>
            <person name="Ozias-Akins P."/>
        </authorList>
    </citation>
    <scope>NUCLEOTIDE SEQUENCE [LARGE SCALE GENOMIC DNA]</scope>
    <source>
        <strain evidence="8">cv. V14167</strain>
    </source>
</reference>
<dbReference type="AlphaFoldDB" id="A0A9C6WTK2"/>
<keyword evidence="2" id="KW-0805">Transcription regulation</keyword>
<dbReference type="GO" id="GO:0000977">
    <property type="term" value="F:RNA polymerase II transcription regulatory region sequence-specific DNA binding"/>
    <property type="evidence" value="ECO:0007669"/>
    <property type="project" value="TreeGrafter"/>
</dbReference>
<comment type="subcellular location">
    <subcellularLocation>
        <location evidence="1">Nucleus</location>
    </subcellularLocation>
</comment>
<organism evidence="8 9">
    <name type="scientific">Arachis duranensis</name>
    <name type="common">Wild peanut</name>
    <dbReference type="NCBI Taxonomy" id="130453"/>
    <lineage>
        <taxon>Eukaryota</taxon>
        <taxon>Viridiplantae</taxon>
        <taxon>Streptophyta</taxon>
        <taxon>Embryophyta</taxon>
        <taxon>Tracheophyta</taxon>
        <taxon>Spermatophyta</taxon>
        <taxon>Magnoliopsida</taxon>
        <taxon>eudicotyledons</taxon>
        <taxon>Gunneridae</taxon>
        <taxon>Pentapetalae</taxon>
        <taxon>rosids</taxon>
        <taxon>fabids</taxon>
        <taxon>Fabales</taxon>
        <taxon>Fabaceae</taxon>
        <taxon>Papilionoideae</taxon>
        <taxon>50 kb inversion clade</taxon>
        <taxon>dalbergioids sensu lato</taxon>
        <taxon>Dalbergieae</taxon>
        <taxon>Pterocarpus clade</taxon>
        <taxon>Arachis</taxon>
    </lineage>
</organism>
<feature type="coiled-coil region" evidence="5">
    <location>
        <begin position="64"/>
        <end position="91"/>
    </location>
</feature>
<dbReference type="InterPro" id="IPR011598">
    <property type="entry name" value="bHLH_dom"/>
</dbReference>
<dbReference type="Gene3D" id="4.10.280.10">
    <property type="entry name" value="Helix-loop-helix DNA-binding domain"/>
    <property type="match status" value="1"/>
</dbReference>
<dbReference type="GO" id="GO:0000981">
    <property type="term" value="F:DNA-binding transcription factor activity, RNA polymerase II-specific"/>
    <property type="evidence" value="ECO:0007669"/>
    <property type="project" value="TreeGrafter"/>
</dbReference>
<name>A0A9C6WTK2_ARADU</name>
<keyword evidence="5" id="KW-0175">Coiled coil</keyword>
<dbReference type="Proteomes" id="UP000515211">
    <property type="component" value="Chromosome 3"/>
</dbReference>
<keyword evidence="8" id="KW-1185">Reference proteome</keyword>
<dbReference type="RefSeq" id="XP_052114153.1">
    <property type="nucleotide sequence ID" value="XM_052258193.1"/>
</dbReference>
<evidence type="ECO:0000259" key="7">
    <source>
        <dbReference type="PROSITE" id="PS50888"/>
    </source>
</evidence>
<sequence>MDELESRSEASPSSTNKEKIERRFIERNRRKHMKMLYSTLNSLLPNDPNPTRPKWLPLLLLDQVDKALNYIKSLEEKVKMSKEKKNSLLLRMGRKRTRGACDDGNRPKPPQLEVHEMGSCLQIVMTCGLDSQFIFYKIIHILNEENIDVKSANSSLIGNSMHHVVHAEIPQSLLQLGATKVRESLKRFVQEPISKNELQSDHELLDFEIDTAELAELLDFLA</sequence>
<dbReference type="PROSITE" id="PS50888">
    <property type="entry name" value="BHLH"/>
    <property type="match status" value="1"/>
</dbReference>
<accession>A0A9C6WTK2</accession>
<dbReference type="PANTHER" id="PTHR13935">
    <property type="entry name" value="ACHAETE-SCUTE TRANSCRIPTION FACTOR-RELATED"/>
    <property type="match status" value="1"/>
</dbReference>
<feature type="domain" description="BHLH" evidence="7">
    <location>
        <begin position="17"/>
        <end position="74"/>
    </location>
</feature>
<gene>
    <name evidence="9" type="primary">LOC107478111</name>
</gene>
<dbReference type="GO" id="GO:0090575">
    <property type="term" value="C:RNA polymerase II transcription regulator complex"/>
    <property type="evidence" value="ECO:0007669"/>
    <property type="project" value="TreeGrafter"/>
</dbReference>
<evidence type="ECO:0000256" key="2">
    <source>
        <dbReference type="ARBA" id="ARBA00023015"/>
    </source>
</evidence>
<dbReference type="PANTHER" id="PTHR13935:SF63">
    <property type="entry name" value="BHLH DOMAIN-CONTAINING PROTEIN"/>
    <property type="match status" value="1"/>
</dbReference>
<feature type="region of interest" description="Disordered" evidence="6">
    <location>
        <begin position="1"/>
        <end position="20"/>
    </location>
</feature>
<proteinExistence type="predicted"/>
<keyword evidence="4" id="KW-0539">Nucleus</keyword>
<dbReference type="Pfam" id="PF00010">
    <property type="entry name" value="HLH"/>
    <property type="match status" value="1"/>
</dbReference>
<evidence type="ECO:0000313" key="8">
    <source>
        <dbReference type="Proteomes" id="UP000515211"/>
    </source>
</evidence>
<evidence type="ECO:0000313" key="9">
    <source>
        <dbReference type="RefSeq" id="XP_052114153.1"/>
    </source>
</evidence>
<dbReference type="KEGG" id="adu:107478111"/>
<dbReference type="InterPro" id="IPR036638">
    <property type="entry name" value="HLH_DNA-bd_sf"/>
</dbReference>
<dbReference type="GeneID" id="107478111"/>
<evidence type="ECO:0000256" key="1">
    <source>
        <dbReference type="ARBA" id="ARBA00004123"/>
    </source>
</evidence>
<keyword evidence="3" id="KW-0804">Transcription</keyword>
<dbReference type="GO" id="GO:0046983">
    <property type="term" value="F:protein dimerization activity"/>
    <property type="evidence" value="ECO:0007669"/>
    <property type="project" value="InterPro"/>
</dbReference>
<evidence type="ECO:0000256" key="6">
    <source>
        <dbReference type="SAM" id="MobiDB-lite"/>
    </source>
</evidence>
<dbReference type="InterPro" id="IPR015660">
    <property type="entry name" value="MASH1/Ascl1a-like"/>
</dbReference>
<protein>
    <submittedName>
        <fullName evidence="9">Transcription factor bHLH162</fullName>
    </submittedName>
</protein>